<evidence type="ECO:0000313" key="5">
    <source>
        <dbReference type="EMBL" id="MFC5731269.1"/>
    </source>
</evidence>
<dbReference type="SUPFAM" id="SSF46689">
    <property type="entry name" value="Homeodomain-like"/>
    <property type="match status" value="1"/>
</dbReference>
<accession>A0ABW0ZNU6</accession>
<organism evidence="5 6">
    <name type="scientific">Nocardioides vastitatis</name>
    <dbReference type="NCBI Taxonomy" id="2568655"/>
    <lineage>
        <taxon>Bacteria</taxon>
        <taxon>Bacillati</taxon>
        <taxon>Actinomycetota</taxon>
        <taxon>Actinomycetes</taxon>
        <taxon>Propionibacteriales</taxon>
        <taxon>Nocardioidaceae</taxon>
        <taxon>Nocardioides</taxon>
    </lineage>
</organism>
<dbReference type="Pfam" id="PF12833">
    <property type="entry name" value="HTH_18"/>
    <property type="match status" value="1"/>
</dbReference>
<comment type="caution">
    <text evidence="5">The sequence shown here is derived from an EMBL/GenBank/DDBJ whole genome shotgun (WGS) entry which is preliminary data.</text>
</comment>
<protein>
    <submittedName>
        <fullName evidence="5">AraC family transcriptional regulator</fullName>
    </submittedName>
</protein>
<evidence type="ECO:0000313" key="6">
    <source>
        <dbReference type="Proteomes" id="UP001596072"/>
    </source>
</evidence>
<dbReference type="InterPro" id="IPR018060">
    <property type="entry name" value="HTH_AraC"/>
</dbReference>
<sequence>MIEELGGDAEGFAHRCALPKGALDNDELLVQDTAIAAILETAARELDCPDLGLRVAMRQDLSMLGPLALVLLNSPSVADALDCTSKYLFVHARNLGLALVPDPRGAHGVLGIRYGYPPGVQAPPQSMDMGLLFLHRALTSLIGPRYGLRTVEIPHAPAAPTTRYHELFGANVHFRQPAAVLRVSSDLVQRPLAGGDQIVRQLALAHLESQAPEVRRAVTGKTRAALAQSLGTGATTVDAVARLLAMSSRTLQRHLAAEGTTFAAVLDAVRRERAASLLIQTDLPIAQIASIVGLGDAATLSRYARRWWHTTAQKVRMTKTV</sequence>
<dbReference type="EMBL" id="JBHSNS010000014">
    <property type="protein sequence ID" value="MFC5731269.1"/>
    <property type="molecule type" value="Genomic_DNA"/>
</dbReference>
<dbReference type="Pfam" id="PF12625">
    <property type="entry name" value="Arabinose_bd"/>
    <property type="match status" value="1"/>
</dbReference>
<keyword evidence="2" id="KW-0238">DNA-binding</keyword>
<gene>
    <name evidence="5" type="ORF">ACFPQB_20330</name>
</gene>
<dbReference type="Gene3D" id="1.10.10.60">
    <property type="entry name" value="Homeodomain-like"/>
    <property type="match status" value="1"/>
</dbReference>
<dbReference type="PANTHER" id="PTHR47894">
    <property type="entry name" value="HTH-TYPE TRANSCRIPTIONAL REGULATOR GADX"/>
    <property type="match status" value="1"/>
</dbReference>
<dbReference type="InterPro" id="IPR032687">
    <property type="entry name" value="AraC-type_N"/>
</dbReference>
<keyword evidence="3" id="KW-0804">Transcription</keyword>
<feature type="domain" description="HTH araC/xylS-type" evidence="4">
    <location>
        <begin position="220"/>
        <end position="318"/>
    </location>
</feature>
<evidence type="ECO:0000256" key="3">
    <source>
        <dbReference type="ARBA" id="ARBA00023163"/>
    </source>
</evidence>
<reference evidence="6" key="1">
    <citation type="journal article" date="2019" name="Int. J. Syst. Evol. Microbiol.">
        <title>The Global Catalogue of Microorganisms (GCM) 10K type strain sequencing project: providing services to taxonomists for standard genome sequencing and annotation.</title>
        <authorList>
            <consortium name="The Broad Institute Genomics Platform"/>
            <consortium name="The Broad Institute Genome Sequencing Center for Infectious Disease"/>
            <person name="Wu L."/>
            <person name="Ma J."/>
        </authorList>
    </citation>
    <scope>NUCLEOTIDE SEQUENCE [LARGE SCALE GENOMIC DNA]</scope>
    <source>
        <strain evidence="6">YIM 94188</strain>
    </source>
</reference>
<evidence type="ECO:0000259" key="4">
    <source>
        <dbReference type="PROSITE" id="PS01124"/>
    </source>
</evidence>
<keyword evidence="1" id="KW-0805">Transcription regulation</keyword>
<dbReference type="PANTHER" id="PTHR47894:SF4">
    <property type="entry name" value="HTH-TYPE TRANSCRIPTIONAL REGULATOR GADX"/>
    <property type="match status" value="1"/>
</dbReference>
<evidence type="ECO:0000256" key="1">
    <source>
        <dbReference type="ARBA" id="ARBA00023015"/>
    </source>
</evidence>
<dbReference type="SMART" id="SM00342">
    <property type="entry name" value="HTH_ARAC"/>
    <property type="match status" value="1"/>
</dbReference>
<evidence type="ECO:0000256" key="2">
    <source>
        <dbReference type="ARBA" id="ARBA00023125"/>
    </source>
</evidence>
<keyword evidence="6" id="KW-1185">Reference proteome</keyword>
<dbReference type="RefSeq" id="WP_206056147.1">
    <property type="nucleotide sequence ID" value="NZ_JBHSNS010000014.1"/>
</dbReference>
<proteinExistence type="predicted"/>
<name>A0ABW0ZNU6_9ACTN</name>
<dbReference type="InterPro" id="IPR009057">
    <property type="entry name" value="Homeodomain-like_sf"/>
</dbReference>
<dbReference type="PROSITE" id="PS01124">
    <property type="entry name" value="HTH_ARAC_FAMILY_2"/>
    <property type="match status" value="1"/>
</dbReference>
<dbReference type="Proteomes" id="UP001596072">
    <property type="component" value="Unassembled WGS sequence"/>
</dbReference>